<reference evidence="10 11" key="1">
    <citation type="journal article" date="2018" name="Mol. Plant">
        <title>The genome of Artemisia annua provides insight into the evolution of Asteraceae family and artemisinin biosynthesis.</title>
        <authorList>
            <person name="Shen Q."/>
            <person name="Zhang L."/>
            <person name="Liao Z."/>
            <person name="Wang S."/>
            <person name="Yan T."/>
            <person name="Shi P."/>
            <person name="Liu M."/>
            <person name="Fu X."/>
            <person name="Pan Q."/>
            <person name="Wang Y."/>
            <person name="Lv Z."/>
            <person name="Lu X."/>
            <person name="Zhang F."/>
            <person name="Jiang W."/>
            <person name="Ma Y."/>
            <person name="Chen M."/>
            <person name="Hao X."/>
            <person name="Li L."/>
            <person name="Tang Y."/>
            <person name="Lv G."/>
            <person name="Zhou Y."/>
            <person name="Sun X."/>
            <person name="Brodelius P.E."/>
            <person name="Rose J.K.C."/>
            <person name="Tang K."/>
        </authorList>
    </citation>
    <scope>NUCLEOTIDE SEQUENCE [LARGE SCALE GENOMIC DNA]</scope>
    <source>
        <strain evidence="11">cv. Huhao1</strain>
        <tissue evidence="10">Leaf</tissue>
    </source>
</reference>
<dbReference type="PANTHER" id="PTHR10666">
    <property type="entry name" value="UBIQUITIN"/>
    <property type="match status" value="1"/>
</dbReference>
<dbReference type="EMBL" id="PKPP01007970">
    <property type="protein sequence ID" value="PWA51963.1"/>
    <property type="molecule type" value="Genomic_DNA"/>
</dbReference>
<dbReference type="GO" id="GO:0005840">
    <property type="term" value="C:ribosome"/>
    <property type="evidence" value="ECO:0007669"/>
    <property type="project" value="UniProtKB-KW"/>
</dbReference>
<dbReference type="OrthoDB" id="604226at2759"/>
<dbReference type="Proteomes" id="UP000245207">
    <property type="component" value="Unassembled WGS sequence"/>
</dbReference>
<keyword evidence="8" id="KW-0539">Nucleus</keyword>
<proteinExistence type="inferred from homology"/>
<comment type="similarity">
    <text evidence="3">Belongs to the ubiquitin family.</text>
</comment>
<feature type="domain" description="Ubiquitin-like" evidence="9">
    <location>
        <begin position="19"/>
        <end position="92"/>
    </location>
</feature>
<evidence type="ECO:0000256" key="3">
    <source>
        <dbReference type="ARBA" id="ARBA00008430"/>
    </source>
</evidence>
<dbReference type="PROSITE" id="PS50053">
    <property type="entry name" value="UBIQUITIN_2"/>
    <property type="match status" value="1"/>
</dbReference>
<comment type="caution">
    <text evidence="10">The sequence shown here is derived from an EMBL/GenBank/DDBJ whole genome shotgun (WGS) entry which is preliminary data.</text>
</comment>
<evidence type="ECO:0000313" key="10">
    <source>
        <dbReference type="EMBL" id="PWA51963.1"/>
    </source>
</evidence>
<evidence type="ECO:0000256" key="5">
    <source>
        <dbReference type="ARBA" id="ARBA00022499"/>
    </source>
</evidence>
<dbReference type="Pfam" id="PF00240">
    <property type="entry name" value="ubiquitin"/>
    <property type="match status" value="1"/>
</dbReference>
<dbReference type="InterPro" id="IPR029071">
    <property type="entry name" value="Ubiquitin-like_domsf"/>
</dbReference>
<evidence type="ECO:0000259" key="9">
    <source>
        <dbReference type="PROSITE" id="PS50053"/>
    </source>
</evidence>
<sequence>MHKYDEALQEGMCCVVNGIFVKTSSGKTIALEVKCSDTIGNVKAMIQNKEGISPDEQVVIFNKMVPEDIDTLTYFYIKNESTLTLITKSKGDANICPDL</sequence>
<keyword evidence="10" id="KW-0689">Ribosomal protein</keyword>
<dbReference type="InterPro" id="IPR050158">
    <property type="entry name" value="Ubiquitin_ubiquitin-like"/>
</dbReference>
<dbReference type="GO" id="GO:0005634">
    <property type="term" value="C:nucleus"/>
    <property type="evidence" value="ECO:0007669"/>
    <property type="project" value="UniProtKB-SubCell"/>
</dbReference>
<evidence type="ECO:0000256" key="7">
    <source>
        <dbReference type="ARBA" id="ARBA00022843"/>
    </source>
</evidence>
<dbReference type="GO" id="GO:0005737">
    <property type="term" value="C:cytoplasm"/>
    <property type="evidence" value="ECO:0007669"/>
    <property type="project" value="UniProtKB-SubCell"/>
</dbReference>
<dbReference type="AlphaFoldDB" id="A0A2U1LSJ5"/>
<dbReference type="SUPFAM" id="SSF54236">
    <property type="entry name" value="Ubiquitin-like"/>
    <property type="match status" value="1"/>
</dbReference>
<evidence type="ECO:0000256" key="1">
    <source>
        <dbReference type="ARBA" id="ARBA00004123"/>
    </source>
</evidence>
<dbReference type="Gene3D" id="3.10.20.90">
    <property type="entry name" value="Phosphatidylinositol 3-kinase Catalytic Subunit, Chain A, domain 1"/>
    <property type="match status" value="1"/>
</dbReference>
<organism evidence="10 11">
    <name type="scientific">Artemisia annua</name>
    <name type="common">Sweet wormwood</name>
    <dbReference type="NCBI Taxonomy" id="35608"/>
    <lineage>
        <taxon>Eukaryota</taxon>
        <taxon>Viridiplantae</taxon>
        <taxon>Streptophyta</taxon>
        <taxon>Embryophyta</taxon>
        <taxon>Tracheophyta</taxon>
        <taxon>Spermatophyta</taxon>
        <taxon>Magnoliopsida</taxon>
        <taxon>eudicotyledons</taxon>
        <taxon>Gunneridae</taxon>
        <taxon>Pentapetalae</taxon>
        <taxon>asterids</taxon>
        <taxon>campanulids</taxon>
        <taxon>Asterales</taxon>
        <taxon>Asteraceae</taxon>
        <taxon>Asteroideae</taxon>
        <taxon>Anthemideae</taxon>
        <taxon>Artemisiinae</taxon>
        <taxon>Artemisia</taxon>
    </lineage>
</organism>
<dbReference type="PRINTS" id="PR00348">
    <property type="entry name" value="UBIQUITIN"/>
</dbReference>
<keyword evidence="7" id="KW-0832">Ubl conjugation</keyword>
<evidence type="ECO:0000256" key="4">
    <source>
        <dbReference type="ARBA" id="ARBA00022490"/>
    </source>
</evidence>
<dbReference type="InterPro" id="IPR000626">
    <property type="entry name" value="Ubiquitin-like_dom"/>
</dbReference>
<dbReference type="FunFam" id="3.10.20.90:FF:000469">
    <property type="entry name" value="Polyubiquitin-C"/>
    <property type="match status" value="1"/>
</dbReference>
<gene>
    <name evidence="10" type="ORF">CTI12_AA458870</name>
</gene>
<evidence type="ECO:0000256" key="2">
    <source>
        <dbReference type="ARBA" id="ARBA00004496"/>
    </source>
</evidence>
<keyword evidence="4" id="KW-0963">Cytoplasm</keyword>
<evidence type="ECO:0000313" key="11">
    <source>
        <dbReference type="Proteomes" id="UP000245207"/>
    </source>
</evidence>
<comment type="subcellular location">
    <subcellularLocation>
        <location evidence="2">Cytoplasm</location>
    </subcellularLocation>
    <subcellularLocation>
        <location evidence="1">Nucleus</location>
    </subcellularLocation>
</comment>
<keyword evidence="5" id="KW-1017">Isopeptide bond</keyword>
<keyword evidence="10" id="KW-0687">Ribonucleoprotein</keyword>
<evidence type="ECO:0000256" key="6">
    <source>
        <dbReference type="ARBA" id="ARBA00022737"/>
    </source>
</evidence>
<accession>A0A2U1LSJ5</accession>
<keyword evidence="11" id="KW-1185">Reference proteome</keyword>
<dbReference type="InterPro" id="IPR019956">
    <property type="entry name" value="Ubiquitin_dom"/>
</dbReference>
<keyword evidence="6" id="KW-0677">Repeat</keyword>
<evidence type="ECO:0000256" key="8">
    <source>
        <dbReference type="ARBA" id="ARBA00023242"/>
    </source>
</evidence>
<protein>
    <submittedName>
        <fullName evidence="10">40S ribosomal protein S27A</fullName>
    </submittedName>
</protein>
<dbReference type="SMART" id="SM00213">
    <property type="entry name" value="UBQ"/>
    <property type="match status" value="1"/>
</dbReference>
<dbReference type="STRING" id="35608.A0A2U1LSJ5"/>
<name>A0A2U1LSJ5_ARTAN</name>
<dbReference type="GO" id="GO:0003729">
    <property type="term" value="F:mRNA binding"/>
    <property type="evidence" value="ECO:0007669"/>
    <property type="project" value="UniProtKB-ARBA"/>
</dbReference>